<dbReference type="Proteomes" id="UP000593579">
    <property type="component" value="Unassembled WGS sequence"/>
</dbReference>
<keyword evidence="2" id="KW-1185">Reference proteome</keyword>
<evidence type="ECO:0000313" key="1">
    <source>
        <dbReference type="EMBL" id="MBA0751323.1"/>
    </source>
</evidence>
<gene>
    <name evidence="1" type="ORF">Gogos_000254</name>
</gene>
<evidence type="ECO:0000313" key="2">
    <source>
        <dbReference type="Proteomes" id="UP000593579"/>
    </source>
</evidence>
<sequence>RVHKADQNEYIATIGYLFNKCVKDRCFNTIKTFSFITNMESSLSVLDLLVQTLSHLDKGLMCKRAFDLLIAHFYKIKRIKESLCVVQTMIGNNRLNIATFHPIVNVLTKKKTEEAWLVANLMKVTKVSLDVTTYNSPITNLI</sequence>
<comment type="caution">
    <text evidence="1">The sequence shown here is derived from an EMBL/GenBank/DDBJ whole genome shotgun (WGS) entry which is preliminary data.</text>
</comment>
<dbReference type="OrthoDB" id="987109at2759"/>
<evidence type="ECO:0008006" key="3">
    <source>
        <dbReference type="Google" id="ProtNLM"/>
    </source>
</evidence>
<feature type="non-terminal residue" evidence="1">
    <location>
        <position position="1"/>
    </location>
</feature>
<organism evidence="1 2">
    <name type="scientific">Gossypium gossypioides</name>
    <name type="common">Mexican cotton</name>
    <name type="synonym">Selera gossypioides</name>
    <dbReference type="NCBI Taxonomy" id="34282"/>
    <lineage>
        <taxon>Eukaryota</taxon>
        <taxon>Viridiplantae</taxon>
        <taxon>Streptophyta</taxon>
        <taxon>Embryophyta</taxon>
        <taxon>Tracheophyta</taxon>
        <taxon>Spermatophyta</taxon>
        <taxon>Magnoliopsida</taxon>
        <taxon>eudicotyledons</taxon>
        <taxon>Gunneridae</taxon>
        <taxon>Pentapetalae</taxon>
        <taxon>rosids</taxon>
        <taxon>malvids</taxon>
        <taxon>Malvales</taxon>
        <taxon>Malvaceae</taxon>
        <taxon>Malvoideae</taxon>
        <taxon>Gossypium</taxon>
    </lineage>
</organism>
<protein>
    <recommendedName>
        <fullName evidence="3">Pentatricopeptide repeat-containing protein</fullName>
    </recommendedName>
</protein>
<dbReference type="AlphaFoldDB" id="A0A7J9CS50"/>
<dbReference type="EMBL" id="JABEZY010000013">
    <property type="protein sequence ID" value="MBA0751323.1"/>
    <property type="molecule type" value="Genomic_DNA"/>
</dbReference>
<reference evidence="1 2" key="1">
    <citation type="journal article" date="2019" name="Genome Biol. Evol.">
        <title>Insights into the evolution of the New World diploid cottons (Gossypium, subgenus Houzingenia) based on genome sequencing.</title>
        <authorList>
            <person name="Grover C.E."/>
            <person name="Arick M.A. 2nd"/>
            <person name="Thrash A."/>
            <person name="Conover J.L."/>
            <person name="Sanders W.S."/>
            <person name="Peterson D.G."/>
            <person name="Frelichowski J.E."/>
            <person name="Scheffler J.A."/>
            <person name="Scheffler B.E."/>
            <person name="Wendel J.F."/>
        </authorList>
    </citation>
    <scope>NUCLEOTIDE SEQUENCE [LARGE SCALE GENOMIC DNA]</scope>
    <source>
        <strain evidence="1">5</strain>
        <tissue evidence="1">Leaf</tissue>
    </source>
</reference>
<accession>A0A7J9CS50</accession>
<name>A0A7J9CS50_GOSGO</name>
<proteinExistence type="predicted"/>
<dbReference type="Gene3D" id="1.25.40.10">
    <property type="entry name" value="Tetratricopeptide repeat domain"/>
    <property type="match status" value="1"/>
</dbReference>
<dbReference type="InterPro" id="IPR011990">
    <property type="entry name" value="TPR-like_helical_dom_sf"/>
</dbReference>